<keyword evidence="2" id="KW-0597">Phosphoprotein</keyword>
<organism evidence="12 13">
    <name type="scientific">Prorocentrum cordatum</name>
    <dbReference type="NCBI Taxonomy" id="2364126"/>
    <lineage>
        <taxon>Eukaryota</taxon>
        <taxon>Sar</taxon>
        <taxon>Alveolata</taxon>
        <taxon>Dinophyceae</taxon>
        <taxon>Prorocentrales</taxon>
        <taxon>Prorocentraceae</taxon>
        <taxon>Prorocentrum</taxon>
    </lineage>
</organism>
<dbReference type="InterPro" id="IPR011009">
    <property type="entry name" value="Kinase-like_dom_sf"/>
</dbReference>
<dbReference type="PANTHER" id="PTHR24056:SF548">
    <property type="entry name" value="CYCLIN-DEPENDENT KINASE A-1"/>
    <property type="match status" value="1"/>
</dbReference>
<protein>
    <recommendedName>
        <fullName evidence="8">Cyclin-dependent kinase 2 homolog</fullName>
    </recommendedName>
    <alternativeName>
        <fullName evidence="9">Cell division control protein 2 homolog</fullName>
    </alternativeName>
    <alternativeName>
        <fullName evidence="10">cdc2-related kinase 2</fullName>
    </alternativeName>
</protein>
<dbReference type="EMBL" id="CAUYUJ010020710">
    <property type="protein sequence ID" value="CAK0900009.1"/>
    <property type="molecule type" value="Genomic_DNA"/>
</dbReference>
<evidence type="ECO:0000256" key="7">
    <source>
        <dbReference type="ARBA" id="ARBA00038543"/>
    </source>
</evidence>
<feature type="domain" description="Protein kinase" evidence="11">
    <location>
        <begin position="1"/>
        <end position="166"/>
    </location>
</feature>
<keyword evidence="4" id="KW-0547">Nucleotide-binding</keyword>
<dbReference type="InterPro" id="IPR000719">
    <property type="entry name" value="Prot_kinase_dom"/>
</dbReference>
<gene>
    <name evidence="12" type="ORF">PCOR1329_LOCUS77414</name>
</gene>
<evidence type="ECO:0000256" key="8">
    <source>
        <dbReference type="ARBA" id="ARBA00039612"/>
    </source>
</evidence>
<feature type="non-terminal residue" evidence="12">
    <location>
        <position position="1"/>
    </location>
</feature>
<sequence length="166" mass="17956">VLVHPVHGLKICDFGLSRIFSPSSKAYTPEVVTLWYRGPELLLGQPTYSSEVDIWSAGCILAEMATGDPTFPGDSEIGTIFKIMQLLGSPTEATWPGFEQATPLWKASFPRWPPTGLASLYERRPELGSAGMDLLRGMLAMNPASRLTSRRAKARALGLAAQHGAA</sequence>
<evidence type="ECO:0000256" key="10">
    <source>
        <dbReference type="ARBA" id="ARBA00042858"/>
    </source>
</evidence>
<evidence type="ECO:0000256" key="3">
    <source>
        <dbReference type="ARBA" id="ARBA00022679"/>
    </source>
</evidence>
<evidence type="ECO:0000256" key="9">
    <source>
        <dbReference type="ARBA" id="ARBA00041902"/>
    </source>
</evidence>
<name>A0ABN9XNX9_9DINO</name>
<keyword evidence="13" id="KW-1185">Reference proteome</keyword>
<keyword evidence="3" id="KW-0808">Transferase</keyword>
<keyword evidence="1" id="KW-0723">Serine/threonine-protein kinase</keyword>
<evidence type="ECO:0000256" key="4">
    <source>
        <dbReference type="ARBA" id="ARBA00022741"/>
    </source>
</evidence>
<evidence type="ECO:0000313" key="12">
    <source>
        <dbReference type="EMBL" id="CAK0900009.1"/>
    </source>
</evidence>
<dbReference type="PROSITE" id="PS50011">
    <property type="entry name" value="PROTEIN_KINASE_DOM"/>
    <property type="match status" value="1"/>
</dbReference>
<keyword evidence="5" id="KW-0418">Kinase</keyword>
<evidence type="ECO:0000256" key="2">
    <source>
        <dbReference type="ARBA" id="ARBA00022553"/>
    </source>
</evidence>
<comment type="caution">
    <text evidence="12">The sequence shown here is derived from an EMBL/GenBank/DDBJ whole genome shotgun (WGS) entry which is preliminary data.</text>
</comment>
<evidence type="ECO:0000313" key="13">
    <source>
        <dbReference type="Proteomes" id="UP001189429"/>
    </source>
</evidence>
<evidence type="ECO:0000259" key="11">
    <source>
        <dbReference type="PROSITE" id="PS50011"/>
    </source>
</evidence>
<proteinExistence type="predicted"/>
<dbReference type="PANTHER" id="PTHR24056">
    <property type="entry name" value="CELL DIVISION PROTEIN KINASE"/>
    <property type="match status" value="1"/>
</dbReference>
<evidence type="ECO:0000256" key="5">
    <source>
        <dbReference type="ARBA" id="ARBA00022777"/>
    </source>
</evidence>
<dbReference type="InterPro" id="IPR050108">
    <property type="entry name" value="CDK"/>
</dbReference>
<evidence type="ECO:0000256" key="6">
    <source>
        <dbReference type="ARBA" id="ARBA00022840"/>
    </source>
</evidence>
<evidence type="ECO:0000256" key="1">
    <source>
        <dbReference type="ARBA" id="ARBA00022527"/>
    </source>
</evidence>
<dbReference type="Pfam" id="PF00069">
    <property type="entry name" value="Pkinase"/>
    <property type="match status" value="1"/>
</dbReference>
<dbReference type="SMART" id="SM00220">
    <property type="entry name" value="S_TKc"/>
    <property type="match status" value="1"/>
</dbReference>
<dbReference type="Proteomes" id="UP001189429">
    <property type="component" value="Unassembled WGS sequence"/>
</dbReference>
<keyword evidence="6" id="KW-0067">ATP-binding</keyword>
<dbReference type="Gene3D" id="1.10.510.10">
    <property type="entry name" value="Transferase(Phosphotransferase) domain 1"/>
    <property type="match status" value="1"/>
</dbReference>
<dbReference type="SUPFAM" id="SSF56112">
    <property type="entry name" value="Protein kinase-like (PK-like)"/>
    <property type="match status" value="1"/>
</dbReference>
<accession>A0ABN9XNX9</accession>
<reference evidence="12" key="1">
    <citation type="submission" date="2023-10" db="EMBL/GenBank/DDBJ databases">
        <authorList>
            <person name="Chen Y."/>
            <person name="Shah S."/>
            <person name="Dougan E. K."/>
            <person name="Thang M."/>
            <person name="Chan C."/>
        </authorList>
    </citation>
    <scope>NUCLEOTIDE SEQUENCE [LARGE SCALE GENOMIC DNA]</scope>
</reference>
<comment type="subunit">
    <text evidence="7">May form a complex composed of at least the catalytic subunit CRK2 and a cyclin.</text>
</comment>